<dbReference type="SUPFAM" id="SSF88713">
    <property type="entry name" value="Glycoside hydrolase/deacetylase"/>
    <property type="match status" value="1"/>
</dbReference>
<dbReference type="GO" id="GO:0016810">
    <property type="term" value="F:hydrolase activity, acting on carbon-nitrogen (but not peptide) bonds"/>
    <property type="evidence" value="ECO:0007669"/>
    <property type="project" value="InterPro"/>
</dbReference>
<dbReference type="EMBL" id="CP002930">
    <property type="protein sequence ID" value="AFY00166.1"/>
    <property type="molecule type" value="Genomic_DNA"/>
</dbReference>
<evidence type="ECO:0000313" key="5">
    <source>
        <dbReference type="EMBL" id="AFY00166.1"/>
    </source>
</evidence>
<dbReference type="Pfam" id="PF01522">
    <property type="entry name" value="Polysacc_deac_1"/>
    <property type="match status" value="1"/>
</dbReference>
<reference evidence="5 6" key="1">
    <citation type="journal article" date="2012" name="BMC Genomics">
        <title>Genome analysis of a simultaneously predatory and prey-independent, novel Bdellovibrio bacteriovorus from the River Tiber, supports in silico predictions of both ancient and recent lateral gene transfer from diverse bacteria.</title>
        <authorList>
            <person name="Hobley L."/>
            <person name="Lerner T.R."/>
            <person name="Williams L.E."/>
            <person name="Lambert C."/>
            <person name="Till R."/>
            <person name="Milner D.S."/>
            <person name="Basford S.M."/>
            <person name="Capeness M.J."/>
            <person name="Fenton A.K."/>
            <person name="Atterbury R.J."/>
            <person name="Harris M.A."/>
            <person name="Sockett R.E."/>
        </authorList>
    </citation>
    <scope>NUCLEOTIDE SEQUENCE [LARGE SCALE GENOMIC DNA]</scope>
    <source>
        <strain evidence="5 6">Tiberius</strain>
    </source>
</reference>
<evidence type="ECO:0000256" key="2">
    <source>
        <dbReference type="ARBA" id="ARBA00022801"/>
    </source>
</evidence>
<dbReference type="PANTHER" id="PTHR10587">
    <property type="entry name" value="GLYCOSYL TRANSFERASE-RELATED"/>
    <property type="match status" value="1"/>
</dbReference>
<evidence type="ECO:0000259" key="4">
    <source>
        <dbReference type="PROSITE" id="PS51677"/>
    </source>
</evidence>
<gene>
    <name evidence="5" type="ORF">Bdt_0458</name>
</gene>
<accession>K7YKD0</accession>
<dbReference type="HOGENOM" id="CLU_021264_0_0_7"/>
<feature type="signal peptide" evidence="3">
    <location>
        <begin position="1"/>
        <end position="21"/>
    </location>
</feature>
<dbReference type="Proteomes" id="UP000010074">
    <property type="component" value="Chromosome"/>
</dbReference>
<dbReference type="GO" id="GO:0005975">
    <property type="term" value="P:carbohydrate metabolic process"/>
    <property type="evidence" value="ECO:0007669"/>
    <property type="project" value="InterPro"/>
</dbReference>
<dbReference type="RefSeq" id="WP_015089650.1">
    <property type="nucleotide sequence ID" value="NC_019567.1"/>
</dbReference>
<evidence type="ECO:0000256" key="1">
    <source>
        <dbReference type="ARBA" id="ARBA00022723"/>
    </source>
</evidence>
<dbReference type="OrthoDB" id="5288648at2"/>
<dbReference type="Gene3D" id="3.20.20.370">
    <property type="entry name" value="Glycoside hydrolase/deacetylase"/>
    <property type="match status" value="1"/>
</dbReference>
<keyword evidence="3" id="KW-0732">Signal</keyword>
<feature type="chain" id="PRO_5003913656" evidence="3">
    <location>
        <begin position="22"/>
        <end position="291"/>
    </location>
</feature>
<proteinExistence type="predicted"/>
<dbReference type="CDD" id="cd10917">
    <property type="entry name" value="CE4_NodB_like_6s_7s"/>
    <property type="match status" value="1"/>
</dbReference>
<organism evidence="5 6">
    <name type="scientific">Bdellovibrio bacteriovorus str. Tiberius</name>
    <dbReference type="NCBI Taxonomy" id="1069642"/>
    <lineage>
        <taxon>Bacteria</taxon>
        <taxon>Pseudomonadati</taxon>
        <taxon>Bdellovibrionota</taxon>
        <taxon>Bdellovibrionia</taxon>
        <taxon>Bdellovibrionales</taxon>
        <taxon>Pseudobdellovibrionaceae</taxon>
        <taxon>Bdellovibrio</taxon>
    </lineage>
</organism>
<dbReference type="KEGG" id="bbat:Bdt_0458"/>
<dbReference type="PROSITE" id="PS51677">
    <property type="entry name" value="NODB"/>
    <property type="match status" value="1"/>
</dbReference>
<dbReference type="GO" id="GO:0016020">
    <property type="term" value="C:membrane"/>
    <property type="evidence" value="ECO:0007669"/>
    <property type="project" value="TreeGrafter"/>
</dbReference>
<dbReference type="InterPro" id="IPR002509">
    <property type="entry name" value="NODB_dom"/>
</dbReference>
<evidence type="ECO:0000256" key="3">
    <source>
        <dbReference type="SAM" id="SignalP"/>
    </source>
</evidence>
<evidence type="ECO:0000313" key="6">
    <source>
        <dbReference type="Proteomes" id="UP000010074"/>
    </source>
</evidence>
<dbReference type="AlphaFoldDB" id="K7YKD0"/>
<keyword evidence="1" id="KW-0479">Metal-binding</keyword>
<dbReference type="PANTHER" id="PTHR10587:SF133">
    <property type="entry name" value="CHITIN DEACETYLASE 1-RELATED"/>
    <property type="match status" value="1"/>
</dbReference>
<feature type="domain" description="NodB homology" evidence="4">
    <location>
        <begin position="83"/>
        <end position="277"/>
    </location>
</feature>
<dbReference type="GO" id="GO:0046872">
    <property type="term" value="F:metal ion binding"/>
    <property type="evidence" value="ECO:0007669"/>
    <property type="project" value="UniProtKB-KW"/>
</dbReference>
<sequence>MKRPIALALSALTLTASLAHAQEEVLPQAPSNEELIERQTTEGMNKSMEKILKQHGIEWGIFDKFKPNRCKYAIQIPDSVTRGTIALTFDDGPNPETTPLILDVLKAHGAKATFFILGSKIKGNEAILRRMVAEGHQLANHSYSHPNFHELSSSRMNSEISQTDRLLRTVGTPRFFRYPYGNSTCSSNELVSSLGYVNVGWDIDTCDWAYADGQVSDKENATCQAPQSLRRDYAGYVANAVAQTNGGVLLMHDIHRNTAQSLDRLMTMLEQDGYRFVSLTDRNIFPKLNRR</sequence>
<dbReference type="PATRIC" id="fig|1069642.3.peg.452"/>
<dbReference type="InterPro" id="IPR050248">
    <property type="entry name" value="Polysacc_deacetylase_ArnD"/>
</dbReference>
<protein>
    <submittedName>
        <fullName evidence="5">Putative peptidoglycan GlcNAc deacetylase</fullName>
    </submittedName>
</protein>
<dbReference type="InterPro" id="IPR011330">
    <property type="entry name" value="Glyco_hydro/deAcase_b/a-brl"/>
</dbReference>
<keyword evidence="2" id="KW-0378">Hydrolase</keyword>
<dbReference type="STRING" id="1069642.Bdt_0458"/>
<name>K7YKD0_BDEBC</name>